<feature type="compositionally biased region" description="Basic and acidic residues" evidence="6">
    <location>
        <begin position="1"/>
        <end position="20"/>
    </location>
</feature>
<keyword evidence="2 7" id="KW-0812">Transmembrane</keyword>
<keyword evidence="4" id="KW-0496">Mitochondrion</keyword>
<feature type="transmembrane region" description="Helical" evidence="7">
    <location>
        <begin position="593"/>
        <end position="611"/>
    </location>
</feature>
<evidence type="ECO:0000256" key="7">
    <source>
        <dbReference type="SAM" id="Phobius"/>
    </source>
</evidence>
<name>A0AAN6K086_9BASI</name>
<feature type="region of interest" description="Disordered" evidence="6">
    <location>
        <begin position="1"/>
        <end position="29"/>
    </location>
</feature>
<dbReference type="InterPro" id="IPR013946">
    <property type="entry name" value="NCA2-like"/>
</dbReference>
<proteinExistence type="predicted"/>
<dbReference type="PANTHER" id="PTHR28234">
    <property type="entry name" value="NUCLEAR CONTROL OF ATPASE PROTEIN 2"/>
    <property type="match status" value="1"/>
</dbReference>
<evidence type="ECO:0000256" key="4">
    <source>
        <dbReference type="ARBA" id="ARBA00023128"/>
    </source>
</evidence>
<accession>A0AAN6K086</accession>
<keyword evidence="5 7" id="KW-0472">Membrane</keyword>
<sequence length="781" mass="84139">MSAAQKKAEAVDRVEQEDSKSSSSSSSSFAIDALRSLGAQLDSIEHSNTINSSSSPSSASSSTTTILDITNISSDSQQHHPSITQLNNALNSLQPYILNLNSIPSSTSADASSSRTTDTLDTAFALARIALATYTLVLNSLLQDAHALESIAWQWHDIHDDDNHLAALIYLLQTLPARTLALGKTAIKIVTQQQQSQTDPASSPIKATISILKQSPALITTSLFPLSSSSASSPADRAEQSNPTPAQHKSSSSSSVSIASVGLNPSQLLHRLPPIRAPRVFDPIRLAAHEAKAKARILLAQRDELAIQLGTLAQNLPTLIPSSSPNSAAGGRTEGQDGIRTVANDQADSFRAVLTTTEKAISLVRDALGSERPSTRSDTSSSPIAHYEDLQHLLSVSIPEYKTRQARTLQTPTSLANLSALGPPSLFLRLWIPAIILPTSAIILRSTLRANWSTIVQSIQDAQQTIRGFWLGWVVQPGAQLLETLKRGENERGLIIAKESLSSDLKSLERMVTSFSAEKYKLSPAELEELAAKVKDGDLTSVLRVYEEEMRSPLKSAVTGSLLRALLIQVQKAKVDLEVAMSGIDRLLRSQELLIGAVGLAPALGIVWLTLKWVGRAWTRSGEKNDAAKRGEALRVRAWEAMREIDRLLSTAQNEQSQGKGTNNDPTAALDPLTHGLLLLHLSFLRSAATPLTASYARVFTPHVRQRKATAKRLRQAFLQDIRELEGVAAGVVGVGSKTALGSGGYSEGGVVGVGWQVRRVTIQRMWTSWQGLLVPRGPDM</sequence>
<dbReference type="Pfam" id="PF08637">
    <property type="entry name" value="NCA2"/>
    <property type="match status" value="1"/>
</dbReference>
<feature type="compositionally biased region" description="Polar residues" evidence="6">
    <location>
        <begin position="240"/>
        <end position="249"/>
    </location>
</feature>
<dbReference type="GO" id="GO:0005741">
    <property type="term" value="C:mitochondrial outer membrane"/>
    <property type="evidence" value="ECO:0007669"/>
    <property type="project" value="TreeGrafter"/>
</dbReference>
<evidence type="ECO:0000313" key="9">
    <source>
        <dbReference type="Proteomes" id="UP001176517"/>
    </source>
</evidence>
<comment type="subcellular location">
    <subcellularLocation>
        <location evidence="1">Mitochondrion membrane</location>
        <topology evidence="1">Multi-pass membrane protein</topology>
    </subcellularLocation>
</comment>
<evidence type="ECO:0000256" key="3">
    <source>
        <dbReference type="ARBA" id="ARBA00022989"/>
    </source>
</evidence>
<dbReference type="Proteomes" id="UP001176517">
    <property type="component" value="Unassembled WGS sequence"/>
</dbReference>
<dbReference type="PANTHER" id="PTHR28234:SF1">
    <property type="entry name" value="NUCLEAR CONTROL OF ATPASE PROTEIN 2"/>
    <property type="match status" value="1"/>
</dbReference>
<comment type="caution">
    <text evidence="8">The sequence shown here is derived from an EMBL/GenBank/DDBJ whole genome shotgun (WGS) entry which is preliminary data.</text>
</comment>
<feature type="region of interest" description="Disordered" evidence="6">
    <location>
        <begin position="230"/>
        <end position="257"/>
    </location>
</feature>
<reference evidence="8" key="1">
    <citation type="journal article" date="2023" name="PhytoFront">
        <title>Draft Genome Resources of Seven Strains of Tilletia horrida, Causal Agent of Kernel Smut of Rice.</title>
        <authorList>
            <person name="Khanal S."/>
            <person name="Antony Babu S."/>
            <person name="Zhou X.G."/>
        </authorList>
    </citation>
    <scope>NUCLEOTIDE SEQUENCE</scope>
    <source>
        <strain evidence="8">TX6</strain>
    </source>
</reference>
<evidence type="ECO:0000256" key="2">
    <source>
        <dbReference type="ARBA" id="ARBA00022692"/>
    </source>
</evidence>
<evidence type="ECO:0000313" key="8">
    <source>
        <dbReference type="EMBL" id="KAK0556521.1"/>
    </source>
</evidence>
<organism evidence="8 9">
    <name type="scientific">Tilletia horrida</name>
    <dbReference type="NCBI Taxonomy" id="155126"/>
    <lineage>
        <taxon>Eukaryota</taxon>
        <taxon>Fungi</taxon>
        <taxon>Dikarya</taxon>
        <taxon>Basidiomycota</taxon>
        <taxon>Ustilaginomycotina</taxon>
        <taxon>Exobasidiomycetes</taxon>
        <taxon>Tilletiales</taxon>
        <taxon>Tilletiaceae</taxon>
        <taxon>Tilletia</taxon>
    </lineage>
</organism>
<keyword evidence="3 7" id="KW-1133">Transmembrane helix</keyword>
<dbReference type="AlphaFoldDB" id="A0AAN6K086"/>
<gene>
    <name evidence="8" type="primary">NCA2</name>
    <name evidence="8" type="ORF">OC846_001088</name>
</gene>
<evidence type="ECO:0000256" key="6">
    <source>
        <dbReference type="SAM" id="MobiDB-lite"/>
    </source>
</evidence>
<evidence type="ECO:0000256" key="5">
    <source>
        <dbReference type="ARBA" id="ARBA00023136"/>
    </source>
</evidence>
<protein>
    <submittedName>
        <fullName evidence="8">Nuclear control of ATPase protein 2</fullName>
    </submittedName>
</protein>
<keyword evidence="9" id="KW-1185">Reference proteome</keyword>
<evidence type="ECO:0000256" key="1">
    <source>
        <dbReference type="ARBA" id="ARBA00004225"/>
    </source>
</evidence>
<dbReference type="EMBL" id="JAPDMZ010000014">
    <property type="protein sequence ID" value="KAK0556521.1"/>
    <property type="molecule type" value="Genomic_DNA"/>
</dbReference>